<dbReference type="PANTHER" id="PTHR11469">
    <property type="entry name" value="GLUCOSE-6-PHOSPHATE ISOMERASE"/>
    <property type="match status" value="1"/>
</dbReference>
<dbReference type="FunCoup" id="A8IE23">
    <property type="interactions" value="1658"/>
</dbReference>
<dbReference type="ProMEX" id="A8IE23"/>
<dbReference type="Gene3D" id="3.40.50.10490">
    <property type="entry name" value="Glucose-6-phosphate isomerase like protein, domain 1"/>
    <property type="match status" value="2"/>
</dbReference>
<evidence type="ECO:0000313" key="10">
    <source>
        <dbReference type="EMBL" id="PNW85189.1"/>
    </source>
</evidence>
<dbReference type="NCBIfam" id="NF001211">
    <property type="entry name" value="PRK00179.1"/>
    <property type="match status" value="1"/>
</dbReference>
<evidence type="ECO:0000256" key="6">
    <source>
        <dbReference type="ARBA" id="ARBA00023152"/>
    </source>
</evidence>
<keyword evidence="4 9" id="KW-0312">Gluconeogenesis</keyword>
<dbReference type="SUPFAM" id="SSF53697">
    <property type="entry name" value="SIS domain"/>
    <property type="match status" value="1"/>
</dbReference>
<evidence type="ECO:0000256" key="4">
    <source>
        <dbReference type="ARBA" id="ARBA00022432"/>
    </source>
</evidence>
<protein>
    <recommendedName>
        <fullName evidence="3 9">Glucose-6-phosphate isomerase</fullName>
        <ecNumber evidence="3 9">5.3.1.9</ecNumber>
    </recommendedName>
</protein>
<evidence type="ECO:0000256" key="8">
    <source>
        <dbReference type="ARBA" id="ARBA00029321"/>
    </source>
</evidence>
<evidence type="ECO:0000256" key="7">
    <source>
        <dbReference type="ARBA" id="ARBA00023235"/>
    </source>
</evidence>
<dbReference type="STRING" id="3055.A8IE23"/>
<dbReference type="EMBL" id="CM008964">
    <property type="protein sequence ID" value="PNW85189.1"/>
    <property type="molecule type" value="Genomic_DNA"/>
</dbReference>
<proteinExistence type="inferred from homology"/>
<comment type="catalytic activity">
    <reaction evidence="8 9">
        <text>alpha-D-glucose 6-phosphate = beta-D-fructose 6-phosphate</text>
        <dbReference type="Rhea" id="RHEA:11816"/>
        <dbReference type="ChEBI" id="CHEBI:57634"/>
        <dbReference type="ChEBI" id="CHEBI:58225"/>
        <dbReference type="EC" id="5.3.1.9"/>
    </reaction>
</comment>
<dbReference type="PROSITE" id="PS51463">
    <property type="entry name" value="P_GLUCOSE_ISOMERASE_3"/>
    <property type="match status" value="1"/>
</dbReference>
<dbReference type="HOGENOM" id="CLU_017947_4_0_1"/>
<dbReference type="InterPro" id="IPR035482">
    <property type="entry name" value="SIS_PGI_2"/>
</dbReference>
<dbReference type="RefSeq" id="XP_001703279.1">
    <property type="nucleotide sequence ID" value="XM_001703227.2"/>
</dbReference>
<dbReference type="InterPro" id="IPR018189">
    <property type="entry name" value="Phosphoglucose_isomerase_CS"/>
</dbReference>
<dbReference type="GO" id="GO:0004347">
    <property type="term" value="F:glucose-6-phosphate isomerase activity"/>
    <property type="evidence" value="ECO:0000318"/>
    <property type="project" value="GO_Central"/>
</dbReference>
<dbReference type="InParanoid" id="A8IE23"/>
<dbReference type="PANTHER" id="PTHR11469:SF1">
    <property type="entry name" value="GLUCOSE-6-PHOSPHATE ISOMERASE"/>
    <property type="match status" value="1"/>
</dbReference>
<dbReference type="PRINTS" id="PR00662">
    <property type="entry name" value="G6PISOMERASE"/>
</dbReference>
<dbReference type="ExpressionAtlas" id="A8IE23">
    <property type="expression patterns" value="baseline and differential"/>
</dbReference>
<dbReference type="Pfam" id="PF00342">
    <property type="entry name" value="PGI"/>
    <property type="match status" value="1"/>
</dbReference>
<dbReference type="CDD" id="cd05016">
    <property type="entry name" value="SIS_PGI_2"/>
    <property type="match status" value="1"/>
</dbReference>
<evidence type="ECO:0000256" key="5">
    <source>
        <dbReference type="ARBA" id="ARBA00022490"/>
    </source>
</evidence>
<dbReference type="InterPro" id="IPR035476">
    <property type="entry name" value="SIS_PGI_1"/>
</dbReference>
<evidence type="ECO:0000256" key="1">
    <source>
        <dbReference type="ARBA" id="ARBA00004926"/>
    </source>
</evidence>
<dbReference type="FunFam" id="3.40.50.10490:FF:000048">
    <property type="entry name" value="Glucose-6-phosphate isomerase"/>
    <property type="match status" value="1"/>
</dbReference>
<comment type="pathway">
    <text evidence="1 9">Carbohydrate degradation; glycolysis; D-glyceraldehyde 3-phosphate and glycerone phosphate from D-glucose: step 2/4.</text>
</comment>
<dbReference type="GeneID" id="5728866"/>
<dbReference type="Proteomes" id="UP000006906">
    <property type="component" value="Chromosome 3"/>
</dbReference>
<dbReference type="GO" id="GO:0005829">
    <property type="term" value="C:cytosol"/>
    <property type="evidence" value="ECO:0000318"/>
    <property type="project" value="GO_Central"/>
</dbReference>
<dbReference type="GO" id="GO:0006094">
    <property type="term" value="P:gluconeogenesis"/>
    <property type="evidence" value="ECO:0000318"/>
    <property type="project" value="GO_Central"/>
</dbReference>
<dbReference type="UniPathway" id="UPA00109">
    <property type="reaction ID" value="UER00181"/>
</dbReference>
<dbReference type="EC" id="5.3.1.9" evidence="3 9"/>
<dbReference type="GO" id="GO:0006096">
    <property type="term" value="P:glycolytic process"/>
    <property type="evidence" value="ECO:0000318"/>
    <property type="project" value="GO_Central"/>
</dbReference>
<dbReference type="FunFam" id="3.40.50.10490:FF:000018">
    <property type="entry name" value="Glucose-6-phosphate isomerase"/>
    <property type="match status" value="1"/>
</dbReference>
<dbReference type="HAMAP" id="MF_00473">
    <property type="entry name" value="G6P_isomerase"/>
    <property type="match status" value="1"/>
</dbReference>
<evidence type="ECO:0000256" key="2">
    <source>
        <dbReference type="ARBA" id="ARBA00006604"/>
    </source>
</evidence>
<dbReference type="Gramene" id="PNW85189">
    <property type="protein sequence ID" value="PNW85189"/>
    <property type="gene ID" value="CHLRE_03g175400v5"/>
</dbReference>
<accession>A8IE23</accession>
<dbReference type="PROSITE" id="PS00765">
    <property type="entry name" value="P_GLUCOSE_ISOMERASE_1"/>
    <property type="match status" value="1"/>
</dbReference>
<dbReference type="OrthoDB" id="5831190at2759"/>
<dbReference type="KEGG" id="cre:CHLRE_03g175400v5"/>
<keyword evidence="7 9" id="KW-0413">Isomerase</keyword>
<dbReference type="InterPro" id="IPR023096">
    <property type="entry name" value="G6P_Isomerase_C"/>
</dbReference>
<dbReference type="Gene3D" id="1.10.1390.10">
    <property type="match status" value="1"/>
</dbReference>
<sequence>MQTQLRAPCVSHKTRINGVPCSPKVVPRVARVPSGSAPEAPVASPEPTAAQRNVVAQVAKMIHAQTTTNKKGALVSELPAWQALKEHVNEIEKTHLRDLLHDEARCMSLIKECEGIYGDFTRQRVTQKTLELLFELAEQSNLRGKINAMFNGEHINSTEDRAVLHIATRAHRNQKIFVDGKDVVPDVWEVLDKIKAFSDKVRNGEWLGVTGKPLKNVVAIGIGGSFLGPLFVHTALRTEPVAMRCSRDRSLRFLANVDPIDVARALDGLDPEETLVVVVSKTFTTAETMLNARTVRSWLTSRLGPDSVAKHMVAVSTNLKLVKEFGIDPENAFGFWDWVGGRYSVCSAVGMLPLSLQYGFDLMQEFLAGANNIDEHFKNQPYQDNLPVLMGLTSLWNVSFLGHGAKAILPYCQALSKLAPHIQQVDMESNGKGVDINGVRLPFETGEIDFGEPGTNGQHSFYQLIHQGRVVPCEFIGIVRSQQSVYLKGEVVSNHDELMCNFFAQADALAYGKTPEQLRSDNVPDYLIPHRVFTGNRPSMSIMLPSCTAYTVGQLLAIYEHRIAVQGFIWNINSFDQWGVELGKVLASKVRTVMNSARTRDRKILPQDGFNYSTTRMINKYLEGKTQVLYPEGHDTFPIDMLRGGH</sequence>
<dbReference type="GO" id="GO:0097367">
    <property type="term" value="F:carbohydrate derivative binding"/>
    <property type="evidence" value="ECO:0007669"/>
    <property type="project" value="InterPro"/>
</dbReference>
<dbReference type="GO" id="GO:0048029">
    <property type="term" value="F:monosaccharide binding"/>
    <property type="evidence" value="ECO:0000318"/>
    <property type="project" value="GO_Central"/>
</dbReference>
<gene>
    <name evidence="10" type="ORF">CHLRE_03g175400v5</name>
</gene>
<evidence type="ECO:0000313" key="11">
    <source>
        <dbReference type="Proteomes" id="UP000006906"/>
    </source>
</evidence>
<reference evidence="10 11" key="1">
    <citation type="journal article" date="2007" name="Science">
        <title>The Chlamydomonas genome reveals the evolution of key animal and plant functions.</title>
        <authorList>
            <person name="Merchant S.S."/>
            <person name="Prochnik S.E."/>
            <person name="Vallon O."/>
            <person name="Harris E.H."/>
            <person name="Karpowicz S.J."/>
            <person name="Witman G.B."/>
            <person name="Terry A."/>
            <person name="Salamov A."/>
            <person name="Fritz-Laylin L.K."/>
            <person name="Marechal-Drouard L."/>
            <person name="Marshall W.F."/>
            <person name="Qu L.H."/>
            <person name="Nelson D.R."/>
            <person name="Sanderfoot A.A."/>
            <person name="Spalding M.H."/>
            <person name="Kapitonov V.V."/>
            <person name="Ren Q."/>
            <person name="Ferris P."/>
            <person name="Lindquist E."/>
            <person name="Shapiro H."/>
            <person name="Lucas S.M."/>
            <person name="Grimwood J."/>
            <person name="Schmutz J."/>
            <person name="Cardol P."/>
            <person name="Cerutti H."/>
            <person name="Chanfreau G."/>
            <person name="Chen C.L."/>
            <person name="Cognat V."/>
            <person name="Croft M.T."/>
            <person name="Dent R."/>
            <person name="Dutcher S."/>
            <person name="Fernandez E."/>
            <person name="Fukuzawa H."/>
            <person name="Gonzalez-Ballester D."/>
            <person name="Gonzalez-Halphen D."/>
            <person name="Hallmann A."/>
            <person name="Hanikenne M."/>
            <person name="Hippler M."/>
            <person name="Inwood W."/>
            <person name="Jabbari K."/>
            <person name="Kalanon M."/>
            <person name="Kuras R."/>
            <person name="Lefebvre P.A."/>
            <person name="Lemaire S.D."/>
            <person name="Lobanov A.V."/>
            <person name="Lohr M."/>
            <person name="Manuell A."/>
            <person name="Meier I."/>
            <person name="Mets L."/>
            <person name="Mittag M."/>
            <person name="Mittelmeier T."/>
            <person name="Moroney J.V."/>
            <person name="Moseley J."/>
            <person name="Napoli C."/>
            <person name="Nedelcu A.M."/>
            <person name="Niyogi K."/>
            <person name="Novoselov S.V."/>
            <person name="Paulsen I.T."/>
            <person name="Pazour G."/>
            <person name="Purton S."/>
            <person name="Ral J.P."/>
            <person name="Riano-Pachon D.M."/>
            <person name="Riekhof W."/>
            <person name="Rymarquis L."/>
            <person name="Schroda M."/>
            <person name="Stern D."/>
            <person name="Umen J."/>
            <person name="Willows R."/>
            <person name="Wilson N."/>
            <person name="Zimmer S.L."/>
            <person name="Allmer J."/>
            <person name="Balk J."/>
            <person name="Bisova K."/>
            <person name="Chen C.J."/>
            <person name="Elias M."/>
            <person name="Gendler K."/>
            <person name="Hauser C."/>
            <person name="Lamb M.R."/>
            <person name="Ledford H."/>
            <person name="Long J.C."/>
            <person name="Minagawa J."/>
            <person name="Page M.D."/>
            <person name="Pan J."/>
            <person name="Pootakham W."/>
            <person name="Roje S."/>
            <person name="Rose A."/>
            <person name="Stahlberg E."/>
            <person name="Terauchi A.M."/>
            <person name="Yang P."/>
            <person name="Ball S."/>
            <person name="Bowler C."/>
            <person name="Dieckmann C.L."/>
            <person name="Gladyshev V.N."/>
            <person name="Green P."/>
            <person name="Jorgensen R."/>
            <person name="Mayfield S."/>
            <person name="Mueller-Roeber B."/>
            <person name="Rajamani S."/>
            <person name="Sayre R.T."/>
            <person name="Brokstein P."/>
            <person name="Dubchak I."/>
            <person name="Goodstein D."/>
            <person name="Hornick L."/>
            <person name="Huang Y.W."/>
            <person name="Jhaveri J."/>
            <person name="Luo Y."/>
            <person name="Martinez D."/>
            <person name="Ngau W.C."/>
            <person name="Otillar B."/>
            <person name="Poliakov A."/>
            <person name="Porter A."/>
            <person name="Szajkowski L."/>
            <person name="Werner G."/>
            <person name="Zhou K."/>
            <person name="Grigoriev I.V."/>
            <person name="Rokhsar D.S."/>
            <person name="Grossman A.R."/>
        </authorList>
    </citation>
    <scope>NUCLEOTIDE SEQUENCE [LARGE SCALE GENOMIC DNA]</scope>
    <source>
        <strain evidence="11">CC-503</strain>
    </source>
</reference>
<keyword evidence="5" id="KW-0963">Cytoplasm</keyword>
<dbReference type="InterPro" id="IPR001672">
    <property type="entry name" value="G6P_Isomerase"/>
</dbReference>
<organism evidence="10 11">
    <name type="scientific">Chlamydomonas reinhardtii</name>
    <name type="common">Chlamydomonas smithii</name>
    <dbReference type="NCBI Taxonomy" id="3055"/>
    <lineage>
        <taxon>Eukaryota</taxon>
        <taxon>Viridiplantae</taxon>
        <taxon>Chlorophyta</taxon>
        <taxon>core chlorophytes</taxon>
        <taxon>Chlorophyceae</taxon>
        <taxon>CS clade</taxon>
        <taxon>Chlamydomonadales</taxon>
        <taxon>Chlamydomonadaceae</taxon>
        <taxon>Chlamydomonas</taxon>
    </lineage>
</organism>
<dbReference type="CDD" id="cd05015">
    <property type="entry name" value="SIS_PGI_1"/>
    <property type="match status" value="1"/>
</dbReference>
<dbReference type="InterPro" id="IPR046348">
    <property type="entry name" value="SIS_dom_sf"/>
</dbReference>
<evidence type="ECO:0000256" key="9">
    <source>
        <dbReference type="RuleBase" id="RU000612"/>
    </source>
</evidence>
<dbReference type="eggNOG" id="KOG2446">
    <property type="taxonomic scope" value="Eukaryota"/>
</dbReference>
<dbReference type="GO" id="GO:0051156">
    <property type="term" value="P:glucose 6-phosphate metabolic process"/>
    <property type="evidence" value="ECO:0000318"/>
    <property type="project" value="GO_Central"/>
</dbReference>
<dbReference type="PROSITE" id="PS00174">
    <property type="entry name" value="P_GLUCOSE_ISOMERASE_2"/>
    <property type="match status" value="1"/>
</dbReference>
<dbReference type="PaxDb" id="3055-EDP05961"/>
<dbReference type="FunFam" id="3.40.50.10490:FF:000031">
    <property type="entry name" value="Glucose-6-phosphate isomerase"/>
    <property type="match status" value="1"/>
</dbReference>
<dbReference type="AlphaFoldDB" id="A8IE23"/>
<keyword evidence="6 9" id="KW-0324">Glycolysis</keyword>
<evidence type="ECO:0000256" key="3">
    <source>
        <dbReference type="ARBA" id="ARBA00011952"/>
    </source>
</evidence>
<keyword evidence="11" id="KW-1185">Reference proteome</keyword>
<comment type="similarity">
    <text evidence="2 9">Belongs to the GPI family.</text>
</comment>
<name>A8IE23_CHLRE</name>